<keyword evidence="3" id="KW-1185">Reference proteome</keyword>
<dbReference type="Pfam" id="PF13698">
    <property type="entry name" value="DUF4156"/>
    <property type="match status" value="1"/>
</dbReference>
<protein>
    <submittedName>
        <fullName evidence="2">DUF4156 domain-containing protein</fullName>
    </submittedName>
</protein>
<feature type="signal peptide" evidence="1">
    <location>
        <begin position="1"/>
        <end position="19"/>
    </location>
</feature>
<evidence type="ECO:0000313" key="3">
    <source>
        <dbReference type="Proteomes" id="UP001595892"/>
    </source>
</evidence>
<keyword evidence="1" id="KW-0732">Signal</keyword>
<name>A0ABV9NGL4_9GAMM</name>
<gene>
    <name evidence="2" type="ORF">ACFO3Q_04480</name>
</gene>
<comment type="caution">
    <text evidence="2">The sequence shown here is derived from an EMBL/GenBank/DDBJ whole genome shotgun (WGS) entry which is preliminary data.</text>
</comment>
<reference evidence="3" key="1">
    <citation type="journal article" date="2019" name="Int. J. Syst. Evol. Microbiol.">
        <title>The Global Catalogue of Microorganisms (GCM) 10K type strain sequencing project: providing services to taxonomists for standard genome sequencing and annotation.</title>
        <authorList>
            <consortium name="The Broad Institute Genomics Platform"/>
            <consortium name="The Broad Institute Genome Sequencing Center for Infectious Disease"/>
            <person name="Wu L."/>
            <person name="Ma J."/>
        </authorList>
    </citation>
    <scope>NUCLEOTIDE SEQUENCE [LARGE SCALE GENOMIC DNA]</scope>
    <source>
        <strain evidence="3">CGMCC 1.13574</strain>
    </source>
</reference>
<dbReference type="Proteomes" id="UP001595892">
    <property type="component" value="Unassembled WGS sequence"/>
</dbReference>
<feature type="chain" id="PRO_5046910522" evidence="1">
    <location>
        <begin position="20"/>
        <end position="110"/>
    </location>
</feature>
<organism evidence="2 3">
    <name type="scientific">Coralloluteibacterium thermophilum</name>
    <dbReference type="NCBI Taxonomy" id="2707049"/>
    <lineage>
        <taxon>Bacteria</taxon>
        <taxon>Pseudomonadati</taxon>
        <taxon>Pseudomonadota</taxon>
        <taxon>Gammaproteobacteria</taxon>
        <taxon>Lysobacterales</taxon>
        <taxon>Lysobacteraceae</taxon>
        <taxon>Coralloluteibacterium</taxon>
    </lineage>
</organism>
<dbReference type="PROSITE" id="PS51257">
    <property type="entry name" value="PROKAR_LIPOPROTEIN"/>
    <property type="match status" value="1"/>
</dbReference>
<evidence type="ECO:0000313" key="2">
    <source>
        <dbReference type="EMBL" id="MFC4727426.1"/>
    </source>
</evidence>
<proteinExistence type="predicted"/>
<dbReference type="RefSeq" id="WP_377003437.1">
    <property type="nucleotide sequence ID" value="NZ_JBHSGG010000011.1"/>
</dbReference>
<accession>A0ABV9NGL4</accession>
<sequence>MRPALVAVLLVATAAGGCAWVKMDPAAASVRVARAEQDLSYCQRRGEIGVSVRDQVAFYERNAIKVREELETLARNEAVGLQADTMQPLGEPVNGEQRFAAYACAGGSPR</sequence>
<dbReference type="InterPro" id="IPR025294">
    <property type="entry name" value="DUF4156"/>
</dbReference>
<evidence type="ECO:0000256" key="1">
    <source>
        <dbReference type="SAM" id="SignalP"/>
    </source>
</evidence>
<dbReference type="EMBL" id="JBHSGG010000011">
    <property type="protein sequence ID" value="MFC4727426.1"/>
    <property type="molecule type" value="Genomic_DNA"/>
</dbReference>